<feature type="transmembrane region" description="Helical" evidence="11">
    <location>
        <begin position="167"/>
        <end position="190"/>
    </location>
</feature>
<sequence length="284" mass="31883">MAICGNLLITVLIWLVLHLHTPMYFFLCNLSVQDIVHVSAILPKLISIVSTGNHNISFAGCFSQMFMFIFCLNTDFLLLTSMAYDRYVAICIPLQYSVIMNVQTCVLLVSACWVIGVLNAVMHSFLMSQLTFCYHKTINHFFCDLRAILKLSSDDTMHIKTIVFAEGVLFGVIPFILILTSYVCIISSICKIHSTAGRLKTFSSCSSHIVTVILFCGASLSQYMKPETEQSEEQDKLLSLLYIAVVPMLNPLVYSLRNKAVLQAMKIIIKIKVSNFLSGAFVRY</sequence>
<comment type="subcellular location">
    <subcellularLocation>
        <location evidence="1 11">Cell membrane</location>
        <topology evidence="1 11">Multi-pass membrane protein</topology>
    </subcellularLocation>
</comment>
<dbReference type="PRINTS" id="PR00245">
    <property type="entry name" value="OLFACTORYR"/>
</dbReference>
<dbReference type="PANTHER" id="PTHR26452">
    <property type="entry name" value="OLFACTORY RECEPTOR"/>
    <property type="match status" value="1"/>
</dbReference>
<keyword evidence="3 10" id="KW-0812">Transmembrane</keyword>
<evidence type="ECO:0000256" key="7">
    <source>
        <dbReference type="ARBA" id="ARBA00023136"/>
    </source>
</evidence>
<dbReference type="InterPro" id="IPR050516">
    <property type="entry name" value="Olfactory_GPCR"/>
</dbReference>
<evidence type="ECO:0000256" key="10">
    <source>
        <dbReference type="RuleBase" id="RU000688"/>
    </source>
</evidence>
<evidence type="ECO:0000256" key="8">
    <source>
        <dbReference type="ARBA" id="ARBA00023170"/>
    </source>
</evidence>
<dbReference type="InterPro" id="IPR000725">
    <property type="entry name" value="Olfact_rcpt"/>
</dbReference>
<keyword evidence="6 10" id="KW-0297">G-protein coupled receptor</keyword>
<accession>A0ABN9EMP7</accession>
<comment type="caution">
    <text evidence="13">The sequence shown here is derived from an EMBL/GenBank/DDBJ whole genome shotgun (WGS) entry which is preliminary data.</text>
</comment>
<keyword evidence="7 11" id="KW-0472">Membrane</keyword>
<dbReference type="Proteomes" id="UP001162483">
    <property type="component" value="Unassembled WGS sequence"/>
</dbReference>
<evidence type="ECO:0000256" key="1">
    <source>
        <dbReference type="ARBA" id="ARBA00004651"/>
    </source>
</evidence>
<protein>
    <recommendedName>
        <fullName evidence="11">Olfactory receptor</fullName>
    </recommendedName>
</protein>
<evidence type="ECO:0000256" key="2">
    <source>
        <dbReference type="ARBA" id="ARBA00022475"/>
    </source>
</evidence>
<organism evidence="13 14">
    <name type="scientific">Staurois parvus</name>
    <dbReference type="NCBI Taxonomy" id="386267"/>
    <lineage>
        <taxon>Eukaryota</taxon>
        <taxon>Metazoa</taxon>
        <taxon>Chordata</taxon>
        <taxon>Craniata</taxon>
        <taxon>Vertebrata</taxon>
        <taxon>Euteleostomi</taxon>
        <taxon>Amphibia</taxon>
        <taxon>Batrachia</taxon>
        <taxon>Anura</taxon>
        <taxon>Neobatrachia</taxon>
        <taxon>Ranoidea</taxon>
        <taxon>Ranidae</taxon>
        <taxon>Staurois</taxon>
    </lineage>
</organism>
<dbReference type="SUPFAM" id="SSF81321">
    <property type="entry name" value="Family A G protein-coupled receptor-like"/>
    <property type="match status" value="1"/>
</dbReference>
<gene>
    <name evidence="13" type="ORF">SPARVUS_LOCUS10077314</name>
</gene>
<dbReference type="PROSITE" id="PS50262">
    <property type="entry name" value="G_PROTEIN_RECEP_F1_2"/>
    <property type="match status" value="1"/>
</dbReference>
<feature type="transmembrane region" description="Helical" evidence="11">
    <location>
        <begin position="65"/>
        <end position="84"/>
    </location>
</feature>
<keyword evidence="4 11" id="KW-0552">Olfaction</keyword>
<comment type="similarity">
    <text evidence="10">Belongs to the G-protein coupled receptor 1 family.</text>
</comment>
<dbReference type="InterPro" id="IPR017452">
    <property type="entry name" value="GPCR_Rhodpsn_7TM"/>
</dbReference>
<dbReference type="PRINTS" id="PR00237">
    <property type="entry name" value="GPCRRHODOPSN"/>
</dbReference>
<feature type="domain" description="G-protein coupled receptors family 1 profile" evidence="12">
    <location>
        <begin position="5"/>
        <end position="254"/>
    </location>
</feature>
<dbReference type="Pfam" id="PF13853">
    <property type="entry name" value="7tm_4"/>
    <property type="match status" value="1"/>
</dbReference>
<dbReference type="PROSITE" id="PS00237">
    <property type="entry name" value="G_PROTEIN_RECEP_F1_1"/>
    <property type="match status" value="1"/>
</dbReference>
<evidence type="ECO:0000256" key="9">
    <source>
        <dbReference type="ARBA" id="ARBA00023224"/>
    </source>
</evidence>
<keyword evidence="9 10" id="KW-0807">Transducer</keyword>
<evidence type="ECO:0000259" key="12">
    <source>
        <dbReference type="PROSITE" id="PS50262"/>
    </source>
</evidence>
<feature type="transmembrane region" description="Helical" evidence="11">
    <location>
        <begin position="236"/>
        <end position="256"/>
    </location>
</feature>
<dbReference type="EMBL" id="CATNWA010015575">
    <property type="protein sequence ID" value="CAI9584752.1"/>
    <property type="molecule type" value="Genomic_DNA"/>
</dbReference>
<reference evidence="13" key="1">
    <citation type="submission" date="2023-05" db="EMBL/GenBank/DDBJ databases">
        <authorList>
            <person name="Stuckert A."/>
        </authorList>
    </citation>
    <scope>NUCLEOTIDE SEQUENCE</scope>
</reference>
<keyword evidence="2 11" id="KW-1003">Cell membrane</keyword>
<feature type="transmembrane region" description="Helical" evidence="11">
    <location>
        <begin position="202"/>
        <end position="224"/>
    </location>
</feature>
<evidence type="ECO:0000256" key="4">
    <source>
        <dbReference type="ARBA" id="ARBA00022725"/>
    </source>
</evidence>
<proteinExistence type="inferred from homology"/>
<evidence type="ECO:0000256" key="3">
    <source>
        <dbReference type="ARBA" id="ARBA00022692"/>
    </source>
</evidence>
<keyword evidence="8 10" id="KW-0675">Receptor</keyword>
<feature type="transmembrane region" description="Helical" evidence="11">
    <location>
        <begin position="7"/>
        <end position="27"/>
    </location>
</feature>
<evidence type="ECO:0000256" key="5">
    <source>
        <dbReference type="ARBA" id="ARBA00022989"/>
    </source>
</evidence>
<feature type="transmembrane region" description="Helical" evidence="11">
    <location>
        <begin position="105"/>
        <end position="126"/>
    </location>
</feature>
<dbReference type="Gene3D" id="1.20.1070.10">
    <property type="entry name" value="Rhodopsin 7-helix transmembrane proteins"/>
    <property type="match status" value="1"/>
</dbReference>
<name>A0ABN9EMP7_9NEOB</name>
<evidence type="ECO:0000313" key="14">
    <source>
        <dbReference type="Proteomes" id="UP001162483"/>
    </source>
</evidence>
<evidence type="ECO:0000256" key="6">
    <source>
        <dbReference type="ARBA" id="ARBA00023040"/>
    </source>
</evidence>
<keyword evidence="14" id="KW-1185">Reference proteome</keyword>
<dbReference type="InterPro" id="IPR000276">
    <property type="entry name" value="GPCR_Rhodpsn"/>
</dbReference>
<keyword evidence="11" id="KW-0716">Sensory transduction</keyword>
<dbReference type="CDD" id="cd13954">
    <property type="entry name" value="7tmA_OR"/>
    <property type="match status" value="1"/>
</dbReference>
<evidence type="ECO:0000256" key="11">
    <source>
        <dbReference type="RuleBase" id="RU363047"/>
    </source>
</evidence>
<evidence type="ECO:0000313" key="13">
    <source>
        <dbReference type="EMBL" id="CAI9584752.1"/>
    </source>
</evidence>
<keyword evidence="5 11" id="KW-1133">Transmembrane helix</keyword>